<keyword evidence="1" id="KW-0812">Transmembrane</keyword>
<evidence type="ECO:0000313" key="2">
    <source>
        <dbReference type="EMBL" id="TDQ32975.1"/>
    </source>
</evidence>
<feature type="transmembrane region" description="Helical" evidence="1">
    <location>
        <begin position="96"/>
        <end position="116"/>
    </location>
</feature>
<dbReference type="AlphaFoldDB" id="A0A4R6TNX5"/>
<evidence type="ECO:0000256" key="1">
    <source>
        <dbReference type="SAM" id="Phobius"/>
    </source>
</evidence>
<evidence type="ECO:0000313" key="3">
    <source>
        <dbReference type="Proteomes" id="UP000295468"/>
    </source>
</evidence>
<comment type="caution">
    <text evidence="2">The sequence shown here is derived from an EMBL/GenBank/DDBJ whole genome shotgun (WGS) entry which is preliminary data.</text>
</comment>
<sequence>MKNLWSRLWRKDKIAYYFLIVFFPAVLFLGIALSGLMKLGFTPMEILRDPAQQMSYPSVLGFVSNIGVWLWISAGSICFFTYLTRRQEISRWQQELLILVGLLAMALGSDDFFMLHERYNEKIFFLFYGLAALLLLYRYFSYILKIEPQGFLMTGIFLGTSVLIDITQSFFPADLLEVRIILEDGAKFMGAASWLYFSARIATLPRATLV</sequence>
<accession>A0A4R6TNX5</accession>
<keyword evidence="1" id="KW-1133">Transmembrane helix</keyword>
<evidence type="ECO:0008006" key="4">
    <source>
        <dbReference type="Google" id="ProtNLM"/>
    </source>
</evidence>
<feature type="transmembrane region" description="Helical" evidence="1">
    <location>
        <begin position="14"/>
        <end position="39"/>
    </location>
</feature>
<keyword evidence="3" id="KW-1185">Reference proteome</keyword>
<reference evidence="2 3" key="1">
    <citation type="submission" date="2019-03" db="EMBL/GenBank/DDBJ databases">
        <title>Genomic Encyclopedia of Archaeal and Bacterial Type Strains, Phase II (KMG-II): from individual species to whole genera.</title>
        <authorList>
            <person name="Goeker M."/>
        </authorList>
    </citation>
    <scope>NUCLEOTIDE SEQUENCE [LARGE SCALE GENOMIC DNA]</scope>
    <source>
        <strain evidence="2 3">DSM 18435</strain>
    </source>
</reference>
<protein>
    <recommendedName>
        <fullName evidence="4">DUF998 domain-containing protein</fullName>
    </recommendedName>
</protein>
<feature type="transmembrane region" description="Helical" evidence="1">
    <location>
        <begin position="122"/>
        <end position="140"/>
    </location>
</feature>
<proteinExistence type="predicted"/>
<dbReference type="RefSeq" id="WP_133642994.1">
    <property type="nucleotide sequence ID" value="NZ_SNYI01000001.1"/>
</dbReference>
<feature type="transmembrane region" description="Helical" evidence="1">
    <location>
        <begin position="152"/>
        <end position="171"/>
    </location>
</feature>
<feature type="transmembrane region" description="Helical" evidence="1">
    <location>
        <begin position="59"/>
        <end position="84"/>
    </location>
</feature>
<dbReference type="Proteomes" id="UP000295468">
    <property type="component" value="Unassembled WGS sequence"/>
</dbReference>
<dbReference type="EMBL" id="SNYI01000001">
    <property type="protein sequence ID" value="TDQ32975.1"/>
    <property type="molecule type" value="Genomic_DNA"/>
</dbReference>
<name>A0A4R6TNX5_9FLAO</name>
<organism evidence="2 3">
    <name type="scientific">Zeaxanthinibacter enoshimensis</name>
    <dbReference type="NCBI Taxonomy" id="392009"/>
    <lineage>
        <taxon>Bacteria</taxon>
        <taxon>Pseudomonadati</taxon>
        <taxon>Bacteroidota</taxon>
        <taxon>Flavobacteriia</taxon>
        <taxon>Flavobacteriales</taxon>
        <taxon>Flavobacteriaceae</taxon>
        <taxon>Zeaxanthinibacter</taxon>
    </lineage>
</organism>
<keyword evidence="1" id="KW-0472">Membrane</keyword>
<dbReference type="OrthoDB" id="982965at2"/>
<gene>
    <name evidence="2" type="ORF">CLV82_0813</name>
</gene>